<feature type="domain" description="Novel STAND NTPase 1" evidence="5">
    <location>
        <begin position="59"/>
        <end position="460"/>
    </location>
</feature>
<keyword evidence="1 3" id="KW-0853">WD repeat</keyword>
<dbReference type="InterPro" id="IPR011047">
    <property type="entry name" value="Quinoprotein_ADH-like_sf"/>
</dbReference>
<comment type="caution">
    <text evidence="6">The sequence shown here is derived from an EMBL/GenBank/DDBJ whole genome shotgun (WGS) entry which is preliminary data.</text>
</comment>
<dbReference type="InterPro" id="IPR049052">
    <property type="entry name" value="nSTAND1"/>
</dbReference>
<evidence type="ECO:0000313" key="7">
    <source>
        <dbReference type="Proteomes" id="UP001195724"/>
    </source>
</evidence>
<feature type="repeat" description="WD" evidence="3">
    <location>
        <begin position="918"/>
        <end position="952"/>
    </location>
</feature>
<keyword evidence="2" id="KW-0677">Repeat</keyword>
<dbReference type="SUPFAM" id="SSF50978">
    <property type="entry name" value="WD40 repeat-like"/>
    <property type="match status" value="1"/>
</dbReference>
<protein>
    <submittedName>
        <fullName evidence="6">WD40 repeat protein</fullName>
    </submittedName>
</protein>
<dbReference type="SUPFAM" id="SSF50998">
    <property type="entry name" value="Quinoprotein alcohol dehydrogenase-like"/>
    <property type="match status" value="1"/>
</dbReference>
<dbReference type="Proteomes" id="UP001195724">
    <property type="component" value="Unassembled WGS sequence"/>
</dbReference>
<feature type="repeat" description="WD" evidence="3">
    <location>
        <begin position="1157"/>
        <end position="1191"/>
    </location>
</feature>
<proteinExistence type="predicted"/>
<evidence type="ECO:0000256" key="3">
    <source>
        <dbReference type="PROSITE-ProRule" id="PRU00221"/>
    </source>
</evidence>
<dbReference type="PROSITE" id="PS00678">
    <property type="entry name" value="WD_REPEATS_1"/>
    <property type="match status" value="9"/>
</dbReference>
<feature type="region of interest" description="Disordered" evidence="4">
    <location>
        <begin position="1"/>
        <end position="34"/>
    </location>
</feature>
<organism evidence="6 7">
    <name type="scientific">Saccharothrix algeriensis</name>
    <dbReference type="NCBI Taxonomy" id="173560"/>
    <lineage>
        <taxon>Bacteria</taxon>
        <taxon>Bacillati</taxon>
        <taxon>Actinomycetota</taxon>
        <taxon>Actinomycetes</taxon>
        <taxon>Pseudonocardiales</taxon>
        <taxon>Pseudonocardiaceae</taxon>
        <taxon>Saccharothrix</taxon>
    </lineage>
</organism>
<feature type="repeat" description="WD" evidence="3">
    <location>
        <begin position="738"/>
        <end position="771"/>
    </location>
</feature>
<sequence>MNSGEDSAPVFPNGGIHQEGRASHGGTVNQAGRDLNFYHGDGVNTRRRTVPHHVVDECPYPGLASFEPEQAKWFFGRDGLVTELNARLDLRLREGGIQVVVAPSGAGKSSLLRAGLLPRLDQGSLPGSRKWPKLLFTPTSDPPAAFADAIARWSGDDREAVAAELADGRLTTLGDALRGPDGDLGARVVVVVDQFEELFTLCSDEHRRRAFIDLLVEIADPAAGPPGLVVVGVRADFYAACANQPAIRAALQDSPLVVGPMSEPELREAIRYPAQDVGLDVEPGLVEVLLRDLGVATEGYEAGRLPLLAHALRVSWQQRHGATLTVQGYRDTGGIEHAIATTAERTHTALDDDGQRVARWLFRRLIRIGDGTEDIRRRGSLAELVDAAGPDHATVAAVVEAFTGARLLTRQQDSVQITHEALLHSWPRLKGWITTDRVGRLTHQGLEEAATAWDRADRDSSLLFWGSRLNTAQAWADSALPGELSPLGKAFLAACLRARRRAARRRTRLVAVLTVLTAVASTAAFFSFQQQHEAVRQRDLAVYNRVLAEADQLRGSDVSLSAQLHLVAHRIRPGDETATRLVTAASGPLSTPLTGHTDRVTAVAFSPDGRTLVTGGMDKTGSVRVWDVSDPTRPGASGRSGGDPSDAAHSLAYSPDGRTVATGGLAGVVQLWTVADSTRPVVLRGPFSEENGWRGQVGTIGALAFSPDGRFLAAASESGTAQVWNVADPALAQSPSEVVGHGDPVGAVAFSPDGRTLATGSDDSTVRLWDVTDYARPVLVGTTPRGHAGAVNSLAFSPDGRMLASGSDDSTVRLWNVADPAAVTTIGASPRSHLSTMASSVAAVAFSPDGRTLAGGNSDSTVQLWNISDPARPKVLGNPLRGHLGTVSAVAFSPDGRTLATGSIDQAVRLWNLPGTALTGAATTTYSVAFSPDGRTLAAGTGDPDVRLWDLSDPVRPAALGSPLTDVGTAVGSVAFSPDGRVLAVGSDDAAVRLWNVAEPARPKRLGEPLVGHEHSVNAVAFSPDGRVLATGSSDSATRLWDISDPGSPALMGYPLAKDSDVTRMSGRSDAIFSVAFSPDGNALATGSSDYTARLWNVSNRARPVPLGPPLTGHTQMVLSVAFSPDGRTLATGSADSTVRLWDLSDRARPVPRGSPLTGHTQMVLSVAFSPDGRTLATSSADSTVRLWDLSDRARPVPRGSPLTGHTDAIRALAFSPDGHTLATGSSDLSVRLTGLDVERGVERICAVTGNTLTTGNWERYVGGDLPYDPPCG</sequence>
<dbReference type="Gene3D" id="2.130.10.10">
    <property type="entry name" value="YVTN repeat-like/Quinoprotein amine dehydrogenase"/>
    <property type="match status" value="6"/>
</dbReference>
<accession>A0ABS2SEE1</accession>
<evidence type="ECO:0000256" key="4">
    <source>
        <dbReference type="SAM" id="MobiDB-lite"/>
    </source>
</evidence>
<evidence type="ECO:0000256" key="2">
    <source>
        <dbReference type="ARBA" id="ARBA00022737"/>
    </source>
</evidence>
<feature type="repeat" description="WD" evidence="3">
    <location>
        <begin position="880"/>
        <end position="913"/>
    </location>
</feature>
<dbReference type="InterPro" id="IPR001680">
    <property type="entry name" value="WD40_rpt"/>
</dbReference>
<feature type="repeat" description="WD" evidence="3">
    <location>
        <begin position="593"/>
        <end position="620"/>
    </location>
</feature>
<gene>
    <name evidence="6" type="ORF">JOE68_005502</name>
</gene>
<feature type="repeat" description="WD" evidence="3">
    <location>
        <begin position="1203"/>
        <end position="1233"/>
    </location>
</feature>
<dbReference type="InterPro" id="IPR019775">
    <property type="entry name" value="WD40_repeat_CS"/>
</dbReference>
<dbReference type="Pfam" id="PF00400">
    <property type="entry name" value="WD40"/>
    <property type="match status" value="14"/>
</dbReference>
<feature type="repeat" description="WD" evidence="3">
    <location>
        <begin position="964"/>
        <end position="997"/>
    </location>
</feature>
<evidence type="ECO:0000313" key="6">
    <source>
        <dbReference type="EMBL" id="MBM7814637.1"/>
    </source>
</evidence>
<reference evidence="6 7" key="1">
    <citation type="submission" date="2021-01" db="EMBL/GenBank/DDBJ databases">
        <title>Sequencing the genomes of 1000 actinobacteria strains.</title>
        <authorList>
            <person name="Klenk H.-P."/>
        </authorList>
    </citation>
    <scope>NUCLEOTIDE SEQUENCE [LARGE SCALE GENOMIC DNA]</scope>
    <source>
        <strain evidence="6 7">DSM 44581</strain>
    </source>
</reference>
<feature type="repeat" description="WD" evidence="3">
    <location>
        <begin position="784"/>
        <end position="825"/>
    </location>
</feature>
<name>A0ABS2SEE1_9PSEU</name>
<feature type="repeat" description="WD" evidence="3">
    <location>
        <begin position="1111"/>
        <end position="1145"/>
    </location>
</feature>
<feature type="repeat" description="WD" evidence="3">
    <location>
        <begin position="693"/>
        <end position="734"/>
    </location>
</feature>
<dbReference type="SUPFAM" id="SSF52540">
    <property type="entry name" value="P-loop containing nucleoside triphosphate hydrolases"/>
    <property type="match status" value="1"/>
</dbReference>
<dbReference type="InterPro" id="IPR020472">
    <property type="entry name" value="WD40_PAC1"/>
</dbReference>
<feature type="repeat" description="WD" evidence="3">
    <location>
        <begin position="834"/>
        <end position="875"/>
    </location>
</feature>
<dbReference type="InterPro" id="IPR015943">
    <property type="entry name" value="WD40/YVTN_repeat-like_dom_sf"/>
</dbReference>
<dbReference type="SMART" id="SM00320">
    <property type="entry name" value="WD40"/>
    <property type="match status" value="14"/>
</dbReference>
<feature type="region of interest" description="Disordered" evidence="4">
    <location>
        <begin position="626"/>
        <end position="654"/>
    </location>
</feature>
<evidence type="ECO:0000256" key="1">
    <source>
        <dbReference type="ARBA" id="ARBA00022574"/>
    </source>
</evidence>
<dbReference type="PANTHER" id="PTHR19848">
    <property type="entry name" value="WD40 REPEAT PROTEIN"/>
    <property type="match status" value="1"/>
</dbReference>
<feature type="repeat" description="WD" evidence="3">
    <location>
        <begin position="1065"/>
        <end position="1100"/>
    </location>
</feature>
<dbReference type="InterPro" id="IPR027417">
    <property type="entry name" value="P-loop_NTPase"/>
</dbReference>
<feature type="repeat" description="WD" evidence="3">
    <location>
        <begin position="1010"/>
        <end position="1044"/>
    </location>
</feature>
<dbReference type="PROSITE" id="PS50294">
    <property type="entry name" value="WD_REPEATS_REGION"/>
    <property type="match status" value="13"/>
</dbReference>
<dbReference type="EMBL" id="JAFBCL010000001">
    <property type="protein sequence ID" value="MBM7814637.1"/>
    <property type="molecule type" value="Genomic_DNA"/>
</dbReference>
<dbReference type="PRINTS" id="PR00320">
    <property type="entry name" value="GPROTEINBRPT"/>
</dbReference>
<dbReference type="CDD" id="cd00200">
    <property type="entry name" value="WD40"/>
    <property type="match status" value="2"/>
</dbReference>
<dbReference type="RefSeq" id="WP_204845258.1">
    <property type="nucleotide sequence ID" value="NZ_JAFBCL010000001.1"/>
</dbReference>
<dbReference type="Pfam" id="PF20703">
    <property type="entry name" value="nSTAND1"/>
    <property type="match status" value="1"/>
</dbReference>
<keyword evidence="7" id="KW-1185">Reference proteome</keyword>
<dbReference type="InterPro" id="IPR036322">
    <property type="entry name" value="WD40_repeat_dom_sf"/>
</dbReference>
<dbReference type="PANTHER" id="PTHR19848:SF8">
    <property type="entry name" value="F-BOX AND WD REPEAT DOMAIN CONTAINING 7"/>
    <property type="match status" value="1"/>
</dbReference>
<evidence type="ECO:0000259" key="5">
    <source>
        <dbReference type="Pfam" id="PF20703"/>
    </source>
</evidence>
<dbReference type="PROSITE" id="PS50082">
    <property type="entry name" value="WD_REPEATS_2"/>
    <property type="match status" value="13"/>
</dbReference>